<evidence type="ECO:0000259" key="3">
    <source>
        <dbReference type="Pfam" id="PF01571"/>
    </source>
</evidence>
<dbReference type="PANTHER" id="PTHR22602:SF0">
    <property type="entry name" value="TRANSFERASE CAF17, MITOCHONDRIAL-RELATED"/>
    <property type="match status" value="1"/>
</dbReference>
<keyword evidence="1" id="KW-0809">Transit peptide</keyword>
<dbReference type="PIRSF" id="PIRSF006487">
    <property type="entry name" value="GcvT"/>
    <property type="match status" value="1"/>
</dbReference>
<dbReference type="AlphaFoldDB" id="A0A1T4XQH0"/>
<sequence>MTSAGSPFLALPGAVDSAAADQGVPAHYGNPVAEQRALLAGAIVDLSHRGVISVSGADRLTWLNSLTSQSFTRLAPGESTESLLLGVSGRVEFDMRVIDDGDTAWLLVDADELPALLAWLQKMRFTLRVVIADRTEQFATVGSFGASNEILDAVAASLNGVALVWRDPWNAVSEGGHQYAQIEEHPGAEWLWRETLVSRDELAALADRARAGEVAVAGVLAAEALRIAAWRPRRATEGDEKTIPHELDWMRSAVHLSKGCYRGQETVAKVHNLGHPPRRLVFLHLDGTDNVLPAPGDEVVLPAPSDAPEGSAPDVVGQVTSSGIHYELGPVALAVVRRSTPVDRDLGVLSDGIVVAAGQEVIVPPEAGSVVGRIRRMPRLGVMRR</sequence>
<dbReference type="EMBL" id="FUYG01000003">
    <property type="protein sequence ID" value="SKA91799.1"/>
    <property type="molecule type" value="Genomic_DNA"/>
</dbReference>
<dbReference type="InterPro" id="IPR017703">
    <property type="entry name" value="YgfZ/GCV_T_CS"/>
</dbReference>
<feature type="domain" description="GCVT N-terminal" evidence="3">
    <location>
        <begin position="41"/>
        <end position="155"/>
    </location>
</feature>
<proteinExistence type="predicted"/>
<organism evidence="4 5">
    <name type="scientific">Agreia bicolorata</name>
    <dbReference type="NCBI Taxonomy" id="110935"/>
    <lineage>
        <taxon>Bacteria</taxon>
        <taxon>Bacillati</taxon>
        <taxon>Actinomycetota</taxon>
        <taxon>Actinomycetes</taxon>
        <taxon>Micrococcales</taxon>
        <taxon>Microbacteriaceae</taxon>
        <taxon>Agreia</taxon>
    </lineage>
</organism>
<name>A0A1T4XQH0_9MICO</name>
<dbReference type="PANTHER" id="PTHR22602">
    <property type="entry name" value="TRANSFERASE CAF17, MITOCHONDRIAL-RELATED"/>
    <property type="match status" value="1"/>
</dbReference>
<evidence type="ECO:0000256" key="1">
    <source>
        <dbReference type="ARBA" id="ARBA00022946"/>
    </source>
</evidence>
<protein>
    <recommendedName>
        <fullName evidence="3">GCVT N-terminal domain-containing protein</fullName>
    </recommendedName>
</protein>
<dbReference type="Proteomes" id="UP000189735">
    <property type="component" value="Unassembled WGS sequence"/>
</dbReference>
<dbReference type="InterPro" id="IPR045179">
    <property type="entry name" value="YgfZ/GcvT"/>
</dbReference>
<dbReference type="InterPro" id="IPR027266">
    <property type="entry name" value="TrmE/GcvT-like"/>
</dbReference>
<gene>
    <name evidence="4" type="ORF">SAMN06295879_1546</name>
</gene>
<accession>A0A1T4XQH0</accession>
<dbReference type="InterPro" id="IPR006222">
    <property type="entry name" value="GCVT_N"/>
</dbReference>
<dbReference type="RefSeq" id="WP_078713927.1">
    <property type="nucleotide sequence ID" value="NZ_FUYG01000003.1"/>
</dbReference>
<evidence type="ECO:0000256" key="2">
    <source>
        <dbReference type="PIRSR" id="PIRSR006487-1"/>
    </source>
</evidence>
<dbReference type="Pfam" id="PF01571">
    <property type="entry name" value="GCV_T"/>
    <property type="match status" value="1"/>
</dbReference>
<feature type="binding site" evidence="2">
    <location>
        <position position="194"/>
    </location>
    <ligand>
        <name>substrate</name>
    </ligand>
</feature>
<dbReference type="NCBIfam" id="TIGR03317">
    <property type="entry name" value="ygfZ_signature"/>
    <property type="match status" value="1"/>
</dbReference>
<evidence type="ECO:0000313" key="4">
    <source>
        <dbReference type="EMBL" id="SKA91799.1"/>
    </source>
</evidence>
<evidence type="ECO:0000313" key="5">
    <source>
        <dbReference type="Proteomes" id="UP000189735"/>
    </source>
</evidence>
<reference evidence="5" key="1">
    <citation type="submission" date="2017-02" db="EMBL/GenBank/DDBJ databases">
        <authorList>
            <person name="Varghese N."/>
            <person name="Submissions S."/>
        </authorList>
    </citation>
    <scope>NUCLEOTIDE SEQUENCE [LARGE SCALE GENOMIC DNA]</scope>
    <source>
        <strain evidence="5">VKM Ac-2052</strain>
    </source>
</reference>
<dbReference type="Gene3D" id="3.30.1360.120">
    <property type="entry name" value="Probable tRNA modification gtpase trme, domain 1"/>
    <property type="match status" value="1"/>
</dbReference>
<dbReference type="SUPFAM" id="SSF103025">
    <property type="entry name" value="Folate-binding domain"/>
    <property type="match status" value="1"/>
</dbReference>
<dbReference type="GO" id="GO:0016226">
    <property type="term" value="P:iron-sulfur cluster assembly"/>
    <property type="evidence" value="ECO:0007669"/>
    <property type="project" value="TreeGrafter"/>
</dbReference>